<evidence type="ECO:0000256" key="4">
    <source>
        <dbReference type="ARBA" id="ARBA00022898"/>
    </source>
</evidence>
<dbReference type="PANTHER" id="PTHR11482:SF6">
    <property type="entry name" value="ORNITHINE DECARBOXYLASE 1-RELATED"/>
    <property type="match status" value="1"/>
</dbReference>
<evidence type="ECO:0000256" key="1">
    <source>
        <dbReference type="ARBA" id="ARBA00001933"/>
    </source>
</evidence>
<feature type="active site" description="Proton donor" evidence="10">
    <location>
        <position position="361"/>
    </location>
</feature>
<comment type="caution">
    <text evidence="12">The sequence shown here is derived from an EMBL/GenBank/DDBJ whole genome shotgun (WGS) entry which is preliminary data.</text>
</comment>
<dbReference type="InterPro" id="IPR002433">
    <property type="entry name" value="Orn_de-COase"/>
</dbReference>
<reference evidence="12" key="1">
    <citation type="submission" date="2022-12" db="EMBL/GenBank/DDBJ databases">
        <authorList>
            <person name="Brejova B."/>
        </authorList>
    </citation>
    <scope>NUCLEOTIDE SEQUENCE</scope>
</reference>
<dbReference type="CDD" id="cd00622">
    <property type="entry name" value="PLPDE_III_ODC"/>
    <property type="match status" value="1"/>
</dbReference>
<dbReference type="InterPro" id="IPR022644">
    <property type="entry name" value="De-COase2_N"/>
</dbReference>
<accession>A0A9W4TXM9</accession>
<evidence type="ECO:0000256" key="5">
    <source>
        <dbReference type="ARBA" id="ARBA00023239"/>
    </source>
</evidence>
<sequence>MTPSIDFQIEKISKFQTIDKEFTTNVIKNTLIDILSKIDYSNCEPDDENSFFICNLNQVIKSYNYWYQELPYIKPHYAIKCNTDVRVIKLLSDLGCNFDCASKSEIETILQLGISPDRIVYANPCKTSSYIRFAKDENINLTTVDNVDELYKLSKFHPNCNILVRILTNDETSQCRLSTKFGASIEEVKDEILPIAKKLNLNIVGVAFHVGSGAKDFNSIYEAIRDSRIIFDEAIDLGFNMSILDIGGGFEVETFKESSSMVNFAISKYFPQKFIRQHDIEFIAEPGRFMVSNAFLLCCNVIAKRKSMLYLNDGLYGNLNCILFDHQIPEIKLLKHKNKVYYDRNDLPNDDFNYSIWGPTCDGLDCISKNTILNYDVDIGDWLYFPNLGAYSSCAKTQFNGFKQDSKIIYVFE</sequence>
<dbReference type="InterPro" id="IPR022657">
    <property type="entry name" value="De-COase2_CS"/>
</dbReference>
<evidence type="ECO:0000313" key="12">
    <source>
        <dbReference type="EMBL" id="CAI5758767.1"/>
    </source>
</evidence>
<feature type="domain" description="Orn/DAP/Arg decarboxylase 2 N-terminal" evidence="11">
    <location>
        <begin position="57"/>
        <end position="292"/>
    </location>
</feature>
<evidence type="ECO:0000259" key="11">
    <source>
        <dbReference type="Pfam" id="PF02784"/>
    </source>
</evidence>
<proteinExistence type="inferred from homology"/>
<evidence type="ECO:0000313" key="13">
    <source>
        <dbReference type="Proteomes" id="UP001152885"/>
    </source>
</evidence>
<evidence type="ECO:0000256" key="8">
    <source>
        <dbReference type="ARBA" id="ARBA00046672"/>
    </source>
</evidence>
<dbReference type="FunFam" id="3.20.20.10:FF:000005">
    <property type="entry name" value="Ornithine decarboxylase"/>
    <property type="match status" value="1"/>
</dbReference>
<dbReference type="PROSITE" id="PS00879">
    <property type="entry name" value="ODR_DC_2_2"/>
    <property type="match status" value="1"/>
</dbReference>
<comment type="cofactor">
    <cofactor evidence="1 10">
        <name>pyridoxal 5'-phosphate</name>
        <dbReference type="ChEBI" id="CHEBI:597326"/>
    </cofactor>
</comment>
<keyword evidence="3" id="KW-0210">Decarboxylase</keyword>
<evidence type="ECO:0000256" key="2">
    <source>
        <dbReference type="ARBA" id="ARBA00008872"/>
    </source>
</evidence>
<dbReference type="SUPFAM" id="SSF51419">
    <property type="entry name" value="PLP-binding barrel"/>
    <property type="match status" value="1"/>
</dbReference>
<dbReference type="InterPro" id="IPR009006">
    <property type="entry name" value="Ala_racemase/Decarboxylase_C"/>
</dbReference>
<dbReference type="InterPro" id="IPR000183">
    <property type="entry name" value="Orn/DAP/Arg_de-COase"/>
</dbReference>
<keyword evidence="13" id="KW-1185">Reference proteome</keyword>
<evidence type="ECO:0000256" key="7">
    <source>
        <dbReference type="ARBA" id="ARBA00034138"/>
    </source>
</evidence>
<dbReference type="AlphaFoldDB" id="A0A9W4TXM9"/>
<dbReference type="Gene3D" id="2.40.37.10">
    <property type="entry name" value="Lyase, Ornithine Decarboxylase, Chain A, domain 1"/>
    <property type="match status" value="1"/>
</dbReference>
<comment type="subunit">
    <text evidence="8">Homodimer. Only the dimer is catalytically active, as the active sites are constructed of residues from both monomers.</text>
</comment>
<dbReference type="GO" id="GO:0033387">
    <property type="term" value="P:putrescine biosynthetic process from arginine, via ornithine"/>
    <property type="evidence" value="ECO:0007669"/>
    <property type="project" value="TreeGrafter"/>
</dbReference>
<comment type="similarity">
    <text evidence="2">Belongs to the Orn/Lys/Arg decarboxylase class-II family.</text>
</comment>
<dbReference type="Proteomes" id="UP001152885">
    <property type="component" value="Unassembled WGS sequence"/>
</dbReference>
<dbReference type="InterPro" id="IPR022653">
    <property type="entry name" value="De-COase2_pyr-phos_BS"/>
</dbReference>
<organism evidence="12 13">
    <name type="scientific">Candida verbasci</name>
    <dbReference type="NCBI Taxonomy" id="1227364"/>
    <lineage>
        <taxon>Eukaryota</taxon>
        <taxon>Fungi</taxon>
        <taxon>Dikarya</taxon>
        <taxon>Ascomycota</taxon>
        <taxon>Saccharomycotina</taxon>
        <taxon>Pichiomycetes</taxon>
        <taxon>Debaryomycetaceae</taxon>
        <taxon>Candida/Lodderomyces clade</taxon>
        <taxon>Candida</taxon>
    </lineage>
</organism>
<keyword evidence="5" id="KW-0456">Lyase</keyword>
<dbReference type="Pfam" id="PF02784">
    <property type="entry name" value="Orn_Arg_deC_N"/>
    <property type="match status" value="1"/>
</dbReference>
<dbReference type="SUPFAM" id="SSF50621">
    <property type="entry name" value="Alanine racemase C-terminal domain-like"/>
    <property type="match status" value="1"/>
</dbReference>
<dbReference type="GO" id="GO:0005737">
    <property type="term" value="C:cytoplasm"/>
    <property type="evidence" value="ECO:0007669"/>
    <property type="project" value="TreeGrafter"/>
</dbReference>
<feature type="modified residue" description="N6-(pyridoxal phosphate)lysine" evidence="10">
    <location>
        <position position="80"/>
    </location>
</feature>
<dbReference type="EMBL" id="CANTUO010000003">
    <property type="protein sequence ID" value="CAI5758767.1"/>
    <property type="molecule type" value="Genomic_DNA"/>
</dbReference>
<evidence type="ECO:0000256" key="10">
    <source>
        <dbReference type="PIRSR" id="PIRSR600183-50"/>
    </source>
</evidence>
<dbReference type="OrthoDB" id="5034579at2759"/>
<dbReference type="PROSITE" id="PS00878">
    <property type="entry name" value="ODR_DC_2_1"/>
    <property type="match status" value="1"/>
</dbReference>
<name>A0A9W4TXM9_9ASCO</name>
<evidence type="ECO:0000256" key="6">
    <source>
        <dbReference type="ARBA" id="ARBA00034115"/>
    </source>
</evidence>
<evidence type="ECO:0000256" key="9">
    <source>
        <dbReference type="ARBA" id="ARBA00049127"/>
    </source>
</evidence>
<dbReference type="InterPro" id="IPR029066">
    <property type="entry name" value="PLP-binding_barrel"/>
</dbReference>
<gene>
    <name evidence="12" type="ORF">CANVERA_P3279</name>
</gene>
<comment type="pathway">
    <text evidence="6">Amine and polyamine biosynthesis; putrescine biosynthesis via L-ornithine pathway; putrescine from L-ornithine: step 1/1.</text>
</comment>
<comment type="catalytic activity">
    <reaction evidence="9">
        <text>L-ornithine + H(+) = putrescine + CO2</text>
        <dbReference type="Rhea" id="RHEA:22964"/>
        <dbReference type="ChEBI" id="CHEBI:15378"/>
        <dbReference type="ChEBI" id="CHEBI:16526"/>
        <dbReference type="ChEBI" id="CHEBI:46911"/>
        <dbReference type="ChEBI" id="CHEBI:326268"/>
        <dbReference type="EC" id="4.1.1.17"/>
    </reaction>
</comment>
<dbReference type="PRINTS" id="PR01182">
    <property type="entry name" value="ORNDCRBXLASE"/>
</dbReference>
<dbReference type="PANTHER" id="PTHR11482">
    <property type="entry name" value="ARGININE/DIAMINOPIMELATE/ORNITHINE DECARBOXYLASE"/>
    <property type="match status" value="1"/>
</dbReference>
<evidence type="ECO:0000256" key="3">
    <source>
        <dbReference type="ARBA" id="ARBA00022793"/>
    </source>
</evidence>
<dbReference type="EC" id="4.1.1.17" evidence="7"/>
<keyword evidence="4 10" id="KW-0663">Pyridoxal phosphate</keyword>
<dbReference type="PRINTS" id="PR01179">
    <property type="entry name" value="ODADCRBXLASE"/>
</dbReference>
<dbReference type="GO" id="GO:0004586">
    <property type="term" value="F:ornithine decarboxylase activity"/>
    <property type="evidence" value="ECO:0007669"/>
    <property type="project" value="UniProtKB-EC"/>
</dbReference>
<protein>
    <recommendedName>
        <fullName evidence="7">ornithine decarboxylase</fullName>
        <ecNumber evidence="7">4.1.1.17</ecNumber>
    </recommendedName>
</protein>
<dbReference type="Gene3D" id="3.20.20.10">
    <property type="entry name" value="Alanine racemase"/>
    <property type="match status" value="1"/>
</dbReference>